<dbReference type="Pfam" id="PF09394">
    <property type="entry name" value="Inhibitor_I42"/>
    <property type="match status" value="1"/>
</dbReference>
<protein>
    <submittedName>
        <fullName evidence="4">Lipoprotein</fullName>
    </submittedName>
</protein>
<name>T1DB96_9ZZZZ</name>
<reference evidence="4" key="2">
    <citation type="journal article" date="2014" name="ISME J.">
        <title>Microbial stratification in low pH oxic and suboxic macroscopic growths along an acid mine drainage.</title>
        <authorList>
            <person name="Mendez-Garcia C."/>
            <person name="Mesa V."/>
            <person name="Sprenger R.R."/>
            <person name="Richter M."/>
            <person name="Diez M.S."/>
            <person name="Solano J."/>
            <person name="Bargiela R."/>
            <person name="Golyshina O.V."/>
            <person name="Manteca A."/>
            <person name="Ramos J.L."/>
            <person name="Gallego J.R."/>
            <person name="Llorente I."/>
            <person name="Martins Dos Santos V.A."/>
            <person name="Jensen O.N."/>
            <person name="Pelaez A.I."/>
            <person name="Sanchez J."/>
            <person name="Ferrer M."/>
        </authorList>
    </citation>
    <scope>NUCLEOTIDE SEQUENCE</scope>
</reference>
<dbReference type="PANTHER" id="PTHR36530">
    <property type="entry name" value="INHIBITOR OF CYSTEINE PEPTIDASE"/>
    <property type="match status" value="1"/>
</dbReference>
<dbReference type="AlphaFoldDB" id="T1DB96"/>
<evidence type="ECO:0000256" key="1">
    <source>
        <dbReference type="ARBA" id="ARBA00022690"/>
    </source>
</evidence>
<dbReference type="SUPFAM" id="SSF141066">
    <property type="entry name" value="ICP-like"/>
    <property type="match status" value="1"/>
</dbReference>
<dbReference type="Gene3D" id="2.60.40.2020">
    <property type="match status" value="1"/>
</dbReference>
<keyword evidence="4" id="KW-0449">Lipoprotein</keyword>
<keyword evidence="2" id="KW-0789">Thiol protease inhibitor</keyword>
<accession>T1DB96</accession>
<dbReference type="GO" id="GO:0004869">
    <property type="term" value="F:cysteine-type endopeptidase inhibitor activity"/>
    <property type="evidence" value="ECO:0007669"/>
    <property type="project" value="UniProtKB-KW"/>
</dbReference>
<reference evidence="4" key="1">
    <citation type="submission" date="2013-08" db="EMBL/GenBank/DDBJ databases">
        <authorList>
            <person name="Mendez C."/>
            <person name="Richter M."/>
            <person name="Ferrer M."/>
            <person name="Sanchez J."/>
        </authorList>
    </citation>
    <scope>NUCLEOTIDE SEQUENCE</scope>
</reference>
<dbReference type="InterPro" id="IPR052781">
    <property type="entry name" value="Cys_protease_inhibitor_I42"/>
</dbReference>
<dbReference type="PANTHER" id="PTHR36530:SF1">
    <property type="entry name" value="AMOEBIASIN-1"/>
    <property type="match status" value="1"/>
</dbReference>
<dbReference type="InterPro" id="IPR018990">
    <property type="entry name" value="Prot_inh_I42_chagasin"/>
</dbReference>
<sequence length="96" mass="10730">MAGAPPTEAGVGEEFSIALPSNPSTGFSWQIEVPAERLELLHREYVHSSHLIGAGGQEMLRFRARVVGEAMIVCKYLRPWEGRAVEERRFSVRIHA</sequence>
<proteinExistence type="predicted"/>
<evidence type="ECO:0000256" key="2">
    <source>
        <dbReference type="ARBA" id="ARBA00022704"/>
    </source>
</evidence>
<feature type="domain" description="Proteinase inhibitor I42 chagasin" evidence="3">
    <location>
        <begin position="10"/>
        <end position="94"/>
    </location>
</feature>
<evidence type="ECO:0000259" key="3">
    <source>
        <dbReference type="Pfam" id="PF09394"/>
    </source>
</evidence>
<comment type="caution">
    <text evidence="4">The sequence shown here is derived from an EMBL/GenBank/DDBJ whole genome shotgun (WGS) entry which is preliminary data.</text>
</comment>
<dbReference type="EMBL" id="AUZY01000440">
    <property type="protein sequence ID" value="EQD78709.1"/>
    <property type="molecule type" value="Genomic_DNA"/>
</dbReference>
<dbReference type="InterPro" id="IPR036331">
    <property type="entry name" value="Chagasin-like_sf"/>
</dbReference>
<organism evidence="4">
    <name type="scientific">mine drainage metagenome</name>
    <dbReference type="NCBI Taxonomy" id="410659"/>
    <lineage>
        <taxon>unclassified sequences</taxon>
        <taxon>metagenomes</taxon>
        <taxon>ecological metagenomes</taxon>
    </lineage>
</organism>
<keyword evidence="1" id="KW-0646">Protease inhibitor</keyword>
<gene>
    <name evidence="4" type="ORF">B1B_00573</name>
</gene>
<evidence type="ECO:0000313" key="4">
    <source>
        <dbReference type="EMBL" id="EQD78709.1"/>
    </source>
</evidence>